<evidence type="ECO:0000256" key="17">
    <source>
        <dbReference type="PIRSR" id="PIRSR000127-2"/>
    </source>
</evidence>
<evidence type="ECO:0000256" key="7">
    <source>
        <dbReference type="ARBA" id="ARBA00022630"/>
    </source>
</evidence>
<comment type="subunit">
    <text evidence="4">Homodimer.</text>
</comment>
<sequence>MAKKGVKSGVTYLTTALLSNCHSGPNCGCTSRTTCIYFLPTCSLWKLKVMGKLFWQNIQSLMGIIVSFLNNTSVSVHLTGTKYGCGIGGCGACTVMISTYNPETKKIHHYPANSCLLPLCSIHGAAITTVEGVGTTKTKLNPIQERLAKCFGSQCGFCTPGMVMSMYSLLRNHPEPSMEQIVASLDGNLCRCTGYRPILDSFSAFSMDCCPLAGSGKCCMEKEESKEKENYICSGLCKPEKFSPRDLTQDYIFPPELMRMAEETRGKTLVFNGKRTTWISPSSLKELLQLKATYPQAPLVIGNTCVGLDRKLLEVYYPIFLHPIRVPELHVTSIEENGILIGAATRFAQLRDLLLSIVSELPMEKTKIYCTLLKQLRTLAGEQIRSLASLGGHIVSRGSTWDLNPVLAAGKAILYLASEDGTRKIPLNDEFLERMPQADLFKNEVVVSVFIPFSKENEFISAFRQADRRRNALSVTNSAMKVLFQSGTDVIQDLTILYGGIDCTTVSARNSCQKLIGRNWNEQMLNEACQLILEEITLSPSAPGGKVEYRRTMLISFFFRFYLKVLHDLKNMVNNRLSFPDNYPNLPKECMNALGEFCDTPPKGMQVYQDIDPQQPPQDPVGRPIKHESGIKHATGEAVYVDDMEPAEGQLYMAVVTSTRAHAKILAIDLSEALKQPGVVDVVTARDIPGKNGDGKEDVFANDEVIFIGHIICGVVATSFECAKQAAKKVKIDYQDLEVILTIENMVSKFPSLFQEAINHDSFLAKDKKIERGDVEKAFQTVDKIIEGEVHIGGQEHFYLETSSVCVIPRKEDNTMDIYVSTQDAAGVQNMVASVLDVQSNKIMCHTKRVGGAFGGKTTKPPFFAAAAAVAAKKTGCPVRFILERQDDMLIVGGRHPLYGKYKVGFMKDGKIKAVDLLIFINGGCTPDESEMVIEYVVLKSFNAYDIPNFRSQGWACKTNLPSNTSFRGFGFAQSALSVEMWIAAVADCLDLPPDKVREMNLYKTISETPYKEKVDARNLLACWKECLKKSDYYIRKEAAEEFNKQNYWKKKGIAIIPMLFSVGYNVTLYHQAAALVHIYIDGSVLLSHGGCEMGQGINTKMLQVASHELKIPLSYIHQYERTTVTIPNAIVTAGSISTDVNGKAVQNACQILRKRLEPIIKKNSKGKWEDWIKAAYEESISLSATGFFKGYVVNMDWEKGEGHAFPYFIFGASCSEVEIDCLTGDHKNLRTDIVIDGSFSINPGIDIGQVEGGFIQGLGLYTSEEIKFSPEGQQYTLGPDTYKIPGLCDIPEDLRTYLLPNSRNPIAIYSSRGLGESGVFLGSSIFFAIRDAVGTARKERGLNSVFTLDSPLNVERIRMACADYFTEMVCPVISSILFL</sequence>
<dbReference type="Pfam" id="PF01799">
    <property type="entry name" value="Fer2_2"/>
    <property type="match status" value="1"/>
</dbReference>
<keyword evidence="21" id="KW-1185">Reference proteome</keyword>
<dbReference type="InterPro" id="IPR036683">
    <property type="entry name" value="CO_DH_flav_C_dom_sf"/>
</dbReference>
<evidence type="ECO:0000256" key="5">
    <source>
        <dbReference type="ARBA" id="ARBA00022490"/>
    </source>
</evidence>
<keyword evidence="6 18" id="KW-0500">Molybdenum</keyword>
<dbReference type="FunFam" id="3.30.465.10:FF:000004">
    <property type="entry name" value="Xanthine dehydrogenase/oxidase"/>
    <property type="match status" value="1"/>
</dbReference>
<feature type="binding site" evidence="17">
    <location>
        <position position="402"/>
    </location>
    <ligand>
        <name>FAD</name>
        <dbReference type="ChEBI" id="CHEBI:57692"/>
    </ligand>
</feature>
<dbReference type="FunFam" id="3.30.365.10:FF:000003">
    <property type="entry name" value="Aldehyde oxidase 1"/>
    <property type="match status" value="1"/>
</dbReference>
<dbReference type="InterPro" id="IPR002346">
    <property type="entry name" value="Mopterin_DH_FAD-bd"/>
</dbReference>
<dbReference type="FunFam" id="3.30.365.10:FF:000004">
    <property type="entry name" value="Xanthine dehydrogenase oxidase"/>
    <property type="match status" value="1"/>
</dbReference>
<dbReference type="InterPro" id="IPR036010">
    <property type="entry name" value="2Fe-2S_ferredoxin-like_sf"/>
</dbReference>
<dbReference type="SUPFAM" id="SSF47741">
    <property type="entry name" value="CO dehydrogenase ISP C-domain like"/>
    <property type="match status" value="1"/>
</dbReference>
<dbReference type="InterPro" id="IPR000674">
    <property type="entry name" value="Ald_Oxase/Xan_DH_a/b"/>
</dbReference>
<feature type="binding site" evidence="18">
    <location>
        <position position="85"/>
    </location>
    <ligand>
        <name>[2Fe-2S] cluster</name>
        <dbReference type="ChEBI" id="CHEBI:190135"/>
        <label>1</label>
    </ligand>
</feature>
<dbReference type="FunFam" id="3.30.390.50:FF:000001">
    <property type="entry name" value="Xanthine dehydrogenase oxidase"/>
    <property type="match status" value="1"/>
</dbReference>
<dbReference type="SUPFAM" id="SSF54292">
    <property type="entry name" value="2Fe-2S ferredoxin-like"/>
    <property type="match status" value="1"/>
</dbReference>
<dbReference type="InterPro" id="IPR005107">
    <property type="entry name" value="CO_DH_flav_C"/>
</dbReference>
<feature type="binding site" evidence="17">
    <location>
        <begin position="299"/>
        <end position="306"/>
    </location>
    <ligand>
        <name>FAD</name>
        <dbReference type="ChEBI" id="CHEBI:57692"/>
    </ligand>
</feature>
<keyword evidence="9 18" id="KW-0479">Metal-binding</keyword>
<evidence type="ECO:0000313" key="21">
    <source>
        <dbReference type="Proteomes" id="UP000472273"/>
    </source>
</evidence>
<organism evidence="20 21">
    <name type="scientific">Pseudonaja textilis</name>
    <name type="common">Eastern brown snake</name>
    <dbReference type="NCBI Taxonomy" id="8673"/>
    <lineage>
        <taxon>Eukaryota</taxon>
        <taxon>Metazoa</taxon>
        <taxon>Chordata</taxon>
        <taxon>Craniata</taxon>
        <taxon>Vertebrata</taxon>
        <taxon>Euteleostomi</taxon>
        <taxon>Lepidosauria</taxon>
        <taxon>Squamata</taxon>
        <taxon>Bifurcata</taxon>
        <taxon>Unidentata</taxon>
        <taxon>Episquamata</taxon>
        <taxon>Toxicofera</taxon>
        <taxon>Serpentes</taxon>
        <taxon>Colubroidea</taxon>
        <taxon>Elapidae</taxon>
        <taxon>Hydrophiinae</taxon>
        <taxon>Pseudonaja</taxon>
    </lineage>
</organism>
<dbReference type="InterPro" id="IPR036884">
    <property type="entry name" value="2Fe-2S-bd_dom_sf"/>
</dbReference>
<feature type="binding site" evidence="18">
    <location>
        <position position="158"/>
    </location>
    <ligand>
        <name>[2Fe-2S] cluster</name>
        <dbReference type="ChEBI" id="CHEBI:190135"/>
        <label>2</label>
    </ligand>
</feature>
<dbReference type="InterPro" id="IPR016169">
    <property type="entry name" value="FAD-bd_PCMH_sub2"/>
</dbReference>
<dbReference type="Gene3D" id="3.30.390.50">
    <property type="entry name" value="CO dehydrogenase flavoprotein, C-terminal domain"/>
    <property type="match status" value="1"/>
</dbReference>
<dbReference type="GO" id="GO:0005737">
    <property type="term" value="C:cytoplasm"/>
    <property type="evidence" value="ECO:0007669"/>
    <property type="project" value="UniProtKB-SubCell"/>
</dbReference>
<evidence type="ECO:0000256" key="2">
    <source>
        <dbReference type="ARBA" id="ARBA00004496"/>
    </source>
</evidence>
<dbReference type="SUPFAM" id="SSF56176">
    <property type="entry name" value="FAD-binding/transporter-associated domain-like"/>
    <property type="match status" value="1"/>
</dbReference>
<feature type="active site" description="Proton acceptor" evidence="16">
    <location>
        <position position="1317"/>
    </location>
</feature>
<dbReference type="Gene3D" id="3.10.20.30">
    <property type="match status" value="1"/>
</dbReference>
<feature type="binding site" evidence="18">
    <location>
        <position position="115"/>
    </location>
    <ligand>
        <name>[2Fe-2S] cluster</name>
        <dbReference type="ChEBI" id="CHEBI:190135"/>
        <label>1</label>
    </ligand>
</feature>
<dbReference type="Gene3D" id="3.30.365.10">
    <property type="entry name" value="Aldehyde oxidase/xanthine dehydrogenase, molybdopterin binding domain"/>
    <property type="match status" value="4"/>
</dbReference>
<dbReference type="FunFam" id="1.10.150.120:FF:000001">
    <property type="entry name" value="Aldehyde oxidase 1"/>
    <property type="match status" value="1"/>
</dbReference>
<evidence type="ECO:0000256" key="12">
    <source>
        <dbReference type="ARBA" id="ARBA00023004"/>
    </source>
</evidence>
<dbReference type="GO" id="GO:0071949">
    <property type="term" value="F:FAD binding"/>
    <property type="evidence" value="ECO:0007669"/>
    <property type="project" value="InterPro"/>
</dbReference>
<keyword evidence="14" id="KW-0520">NAD</keyword>
<reference evidence="20" key="1">
    <citation type="submission" date="2025-08" db="UniProtKB">
        <authorList>
            <consortium name="Ensembl"/>
        </authorList>
    </citation>
    <scope>IDENTIFICATION</scope>
</reference>
<dbReference type="InterPro" id="IPR016208">
    <property type="entry name" value="Ald_Oxase/xanthine_DH-like"/>
</dbReference>
<evidence type="ECO:0000256" key="1">
    <source>
        <dbReference type="ARBA" id="ARBA00001974"/>
    </source>
</evidence>
<evidence type="ECO:0000256" key="10">
    <source>
        <dbReference type="ARBA" id="ARBA00022827"/>
    </source>
</evidence>
<feature type="binding site" evidence="18">
    <location>
        <position position="823"/>
    </location>
    <ligand>
        <name>Mo-molybdopterin</name>
        <dbReference type="ChEBI" id="CHEBI:71302"/>
    </ligand>
    <ligandPart>
        <name>Mo</name>
        <dbReference type="ChEBI" id="CHEBI:28685"/>
    </ligandPart>
</feature>
<dbReference type="Pfam" id="PF03450">
    <property type="entry name" value="CO_deh_flav_C"/>
    <property type="match status" value="1"/>
</dbReference>
<dbReference type="InterPro" id="IPR012675">
    <property type="entry name" value="Beta-grasp_dom_sf"/>
</dbReference>
<dbReference type="Pfam" id="PF02738">
    <property type="entry name" value="MoCoBD_1"/>
    <property type="match status" value="1"/>
</dbReference>
<keyword evidence="8 18" id="KW-0001">2Fe-2S</keyword>
<dbReference type="SMART" id="SM01008">
    <property type="entry name" value="Ald_Xan_dh_C"/>
    <property type="match status" value="1"/>
</dbReference>
<dbReference type="GeneTree" id="ENSGT00950000183114"/>
<evidence type="ECO:0000256" key="14">
    <source>
        <dbReference type="ARBA" id="ARBA00023027"/>
    </source>
</evidence>
<evidence type="ECO:0000259" key="19">
    <source>
        <dbReference type="PROSITE" id="PS51387"/>
    </source>
</evidence>
<dbReference type="InterPro" id="IPR008274">
    <property type="entry name" value="AldOxase/xan_DH_MoCoBD1"/>
</dbReference>
<comment type="subcellular location">
    <subcellularLocation>
        <location evidence="2">Cytoplasm</location>
    </subcellularLocation>
</comment>
<feature type="binding site" evidence="18">
    <location>
        <position position="93"/>
    </location>
    <ligand>
        <name>[2Fe-2S] cluster</name>
        <dbReference type="ChEBI" id="CHEBI:190135"/>
        <label>1</label>
    </ligand>
</feature>
<dbReference type="Gene3D" id="3.30.43.10">
    <property type="entry name" value="Uridine Diphospho-n-acetylenolpyruvylglucosamine Reductase, domain 2"/>
    <property type="match status" value="1"/>
</dbReference>
<dbReference type="PROSITE" id="PS00197">
    <property type="entry name" value="2FE2S_FER_1"/>
    <property type="match status" value="1"/>
</dbReference>
<keyword evidence="10 17" id="KW-0274">FAD</keyword>
<dbReference type="GO" id="GO:0051537">
    <property type="term" value="F:2 iron, 2 sulfur cluster binding"/>
    <property type="evidence" value="ECO:0007669"/>
    <property type="project" value="UniProtKB-KW"/>
</dbReference>
<evidence type="ECO:0000256" key="9">
    <source>
        <dbReference type="ARBA" id="ARBA00022723"/>
    </source>
</evidence>
<dbReference type="PANTHER" id="PTHR45444:SF3">
    <property type="entry name" value="XANTHINE DEHYDROGENASE"/>
    <property type="match status" value="1"/>
</dbReference>
<dbReference type="PROSITE" id="PS51387">
    <property type="entry name" value="FAD_PCMH"/>
    <property type="match status" value="1"/>
</dbReference>
<feature type="binding site" evidence="18">
    <location>
        <position position="90"/>
    </location>
    <ligand>
        <name>[2Fe-2S] cluster</name>
        <dbReference type="ChEBI" id="CHEBI:190135"/>
        <label>1</label>
    </ligand>
</feature>
<evidence type="ECO:0000256" key="6">
    <source>
        <dbReference type="ARBA" id="ARBA00022505"/>
    </source>
</evidence>
<evidence type="ECO:0000256" key="8">
    <source>
        <dbReference type="ARBA" id="ARBA00022714"/>
    </source>
</evidence>
<dbReference type="Gene3D" id="3.30.465.10">
    <property type="match status" value="1"/>
</dbReference>
<dbReference type="FunFam" id="3.30.43.10:FF:000001">
    <property type="entry name" value="Xanthine dehydrogenase/oxidase"/>
    <property type="match status" value="1"/>
</dbReference>
<evidence type="ECO:0000256" key="11">
    <source>
        <dbReference type="ARBA" id="ARBA00023002"/>
    </source>
</evidence>
<feature type="binding site" evidence="18">
    <location>
        <position position="1135"/>
    </location>
    <ligand>
        <name>Mo-molybdopterin</name>
        <dbReference type="ChEBI" id="CHEBI:71302"/>
    </ligand>
    <ligandPart>
        <name>Mo</name>
        <dbReference type="ChEBI" id="CHEBI:28685"/>
    </ligandPart>
</feature>
<dbReference type="SUPFAM" id="SSF55447">
    <property type="entry name" value="CO dehydrogenase flavoprotein C-terminal domain-like"/>
    <property type="match status" value="1"/>
</dbReference>
<dbReference type="SUPFAM" id="SSF56003">
    <property type="entry name" value="Molybdenum cofactor-binding domain"/>
    <property type="match status" value="1"/>
</dbReference>
<feature type="binding site" evidence="18">
    <location>
        <position position="190"/>
    </location>
    <ligand>
        <name>[2Fe-2S] cluster</name>
        <dbReference type="ChEBI" id="CHEBI:190135"/>
        <label>2</label>
    </ligand>
</feature>
<dbReference type="InterPro" id="IPR036856">
    <property type="entry name" value="Ald_Oxase/Xan_DH_a/b_sf"/>
</dbReference>
<keyword evidence="13 18" id="KW-0411">Iron-sulfur</keyword>
<keyword evidence="12 18" id="KW-0408">Iron</keyword>
<dbReference type="SMART" id="SM01092">
    <property type="entry name" value="CO_deh_flav_C"/>
    <property type="match status" value="1"/>
</dbReference>
<reference evidence="20" key="2">
    <citation type="submission" date="2025-09" db="UniProtKB">
        <authorList>
            <consortium name="Ensembl"/>
        </authorList>
    </citation>
    <scope>IDENTIFICATION</scope>
</reference>
<feature type="binding site" evidence="18">
    <location>
        <position position="155"/>
    </location>
    <ligand>
        <name>[2Fe-2S] cluster</name>
        <dbReference type="ChEBI" id="CHEBI:190135"/>
        <label>2</label>
    </ligand>
</feature>
<comment type="similarity">
    <text evidence="3">Belongs to the xanthine dehydrogenase family.</text>
</comment>
<protein>
    <submittedName>
        <fullName evidence="20">Aldehyde oxidase 1</fullName>
    </submittedName>
</protein>
<evidence type="ECO:0000256" key="16">
    <source>
        <dbReference type="PIRSR" id="PIRSR000127-1"/>
    </source>
</evidence>
<dbReference type="Pfam" id="PF20256">
    <property type="entry name" value="MoCoBD_2"/>
    <property type="match status" value="1"/>
</dbReference>
<comment type="cofactor">
    <cofactor evidence="18">
        <name>[2Fe-2S] cluster</name>
        <dbReference type="ChEBI" id="CHEBI:190135"/>
    </cofactor>
    <text evidence="18">Binds 2 [2Fe-2S] clusters.</text>
</comment>
<comment type="cofactor">
    <cofactor evidence="1 17">
        <name>FAD</name>
        <dbReference type="ChEBI" id="CHEBI:57692"/>
    </cofactor>
</comment>
<comment type="cofactor">
    <cofactor evidence="15">
        <name>[2Fe-2S] cluster</name>
        <dbReference type="ChEBI" id="CHEBI:190135"/>
    </cofactor>
</comment>
<feature type="binding site" evidence="17">
    <location>
        <position position="464"/>
    </location>
    <ligand>
        <name>FAD</name>
        <dbReference type="ChEBI" id="CHEBI:57692"/>
    </ligand>
</feature>
<dbReference type="Ensembl" id="ENSPTXT00000005555.1">
    <property type="protein sequence ID" value="ENSPTXP00000005385.1"/>
    <property type="gene ID" value="ENSPTXG00000002704.1"/>
</dbReference>
<dbReference type="OMA" id="AQSEVIC"/>
<dbReference type="Proteomes" id="UP000472273">
    <property type="component" value="Unplaced"/>
</dbReference>
<dbReference type="Pfam" id="PF00941">
    <property type="entry name" value="FAD_binding_5"/>
    <property type="match status" value="1"/>
</dbReference>
<gene>
    <name evidence="20" type="primary">AOX1</name>
</gene>
<keyword evidence="7" id="KW-0285">Flavoprotein</keyword>
<dbReference type="SUPFAM" id="SSF54665">
    <property type="entry name" value="CO dehydrogenase molybdoprotein N-domain-like"/>
    <property type="match status" value="1"/>
</dbReference>
<feature type="binding site" evidence="18">
    <location>
        <position position="192"/>
    </location>
    <ligand>
        <name>[2Fe-2S] cluster</name>
        <dbReference type="ChEBI" id="CHEBI:190135"/>
        <label>2</label>
    </ligand>
</feature>
<dbReference type="InterPro" id="IPR036318">
    <property type="entry name" value="FAD-bd_PCMH-like_sf"/>
</dbReference>
<dbReference type="Pfam" id="PF01315">
    <property type="entry name" value="Ald_Xan_dh_C"/>
    <property type="match status" value="1"/>
</dbReference>
<dbReference type="Gene3D" id="1.10.150.120">
    <property type="entry name" value="[2Fe-2S]-binding domain"/>
    <property type="match status" value="1"/>
</dbReference>
<evidence type="ECO:0000313" key="20">
    <source>
        <dbReference type="Ensembl" id="ENSPTXP00000005385.1"/>
    </source>
</evidence>
<comment type="cofactor">
    <cofactor evidence="18">
        <name>Mo-molybdopterin</name>
        <dbReference type="ChEBI" id="CHEBI:71302"/>
    </cofactor>
    <text evidence="18">Binds 1 Mo-molybdopterin (Mo-MPT) cofactor per subunit.</text>
</comment>
<evidence type="ECO:0000256" key="3">
    <source>
        <dbReference type="ARBA" id="ARBA00006849"/>
    </source>
</evidence>
<dbReference type="FunFam" id="3.30.365.10:FF:000025">
    <property type="entry name" value="Aldehyde oxidase 4"/>
    <property type="match status" value="1"/>
</dbReference>
<evidence type="ECO:0000256" key="15">
    <source>
        <dbReference type="ARBA" id="ARBA00034078"/>
    </source>
</evidence>
<name>A0A670Y9R4_PSETE</name>
<feature type="binding site" evidence="18">
    <location>
        <position position="968"/>
    </location>
    <ligand>
        <name>Mo-molybdopterin</name>
        <dbReference type="ChEBI" id="CHEBI:71302"/>
    </ligand>
    <ligandPart>
        <name>Mo</name>
        <dbReference type="ChEBI" id="CHEBI:28685"/>
    </ligandPart>
</feature>
<dbReference type="Gene3D" id="3.90.1170.50">
    <property type="entry name" value="Aldehyde oxidase/xanthine dehydrogenase, a/b hammerhead"/>
    <property type="match status" value="1"/>
</dbReference>
<dbReference type="FunFam" id="3.90.1170.50:FF:000001">
    <property type="entry name" value="Aldehyde oxidase 1"/>
    <property type="match status" value="1"/>
</dbReference>
<dbReference type="GO" id="GO:0016491">
    <property type="term" value="F:oxidoreductase activity"/>
    <property type="evidence" value="ECO:0007669"/>
    <property type="project" value="UniProtKB-KW"/>
</dbReference>
<dbReference type="GO" id="GO:0005506">
    <property type="term" value="F:iron ion binding"/>
    <property type="evidence" value="ECO:0007669"/>
    <property type="project" value="InterPro"/>
</dbReference>
<dbReference type="InterPro" id="IPR046867">
    <property type="entry name" value="AldOxase/xan_DH_MoCoBD2"/>
</dbReference>
<dbReference type="PIRSF" id="PIRSF000127">
    <property type="entry name" value="Xanthine_DH"/>
    <property type="match status" value="1"/>
</dbReference>
<feature type="binding site" evidence="18">
    <location>
        <position position="854"/>
    </location>
    <ligand>
        <name>Mo-molybdopterin</name>
        <dbReference type="ChEBI" id="CHEBI:71302"/>
    </ligand>
    <ligandPart>
        <name>Mo</name>
        <dbReference type="ChEBI" id="CHEBI:28685"/>
    </ligandPart>
</feature>
<feature type="binding site" evidence="17">
    <location>
        <position position="970"/>
    </location>
    <ligand>
        <name>substrate</name>
    </ligand>
</feature>
<dbReference type="InterPro" id="IPR002888">
    <property type="entry name" value="2Fe-2S-bd"/>
</dbReference>
<dbReference type="FunFam" id="3.10.20.30:FF:000012">
    <property type="entry name" value="Xanthine dehydrogenase/oxidase"/>
    <property type="match status" value="1"/>
</dbReference>
<accession>A0A670Y9R4</accession>
<evidence type="ECO:0000256" key="13">
    <source>
        <dbReference type="ARBA" id="ARBA00023014"/>
    </source>
</evidence>
<keyword evidence="5" id="KW-0963">Cytoplasm</keyword>
<keyword evidence="11" id="KW-0560">Oxidoreductase</keyword>
<dbReference type="InterPro" id="IPR037165">
    <property type="entry name" value="AldOxase/xan_DH_Mopterin-bd_sf"/>
</dbReference>
<evidence type="ECO:0000256" key="4">
    <source>
        <dbReference type="ARBA" id="ARBA00011738"/>
    </source>
</evidence>
<dbReference type="PANTHER" id="PTHR45444">
    <property type="entry name" value="XANTHINE DEHYDROGENASE"/>
    <property type="match status" value="1"/>
</dbReference>
<dbReference type="InterPro" id="IPR006058">
    <property type="entry name" value="2Fe2S_fd_BS"/>
</dbReference>
<dbReference type="InterPro" id="IPR016167">
    <property type="entry name" value="FAD-bd_PCMH_sub1"/>
</dbReference>
<feature type="domain" description="FAD-binding PCMH-type" evidence="19">
    <location>
        <begin position="271"/>
        <end position="456"/>
    </location>
</feature>
<proteinExistence type="inferred from homology"/>
<evidence type="ECO:0000256" key="18">
    <source>
        <dbReference type="PIRSR" id="PIRSR000127-3"/>
    </source>
</evidence>
<dbReference type="InterPro" id="IPR016166">
    <property type="entry name" value="FAD-bd_PCMH"/>
</dbReference>
<dbReference type="FunFam" id="3.30.365.10:FF:000001">
    <property type="entry name" value="Xanthine dehydrogenase oxidase"/>
    <property type="match status" value="1"/>
</dbReference>